<keyword evidence="5" id="KW-0677">Repeat</keyword>
<dbReference type="RefSeq" id="XP_004716864.2">
    <property type="nucleotide sequence ID" value="XM_004716807.3"/>
</dbReference>
<feature type="signal peptide" evidence="13">
    <location>
        <begin position="1"/>
        <end position="16"/>
    </location>
</feature>
<dbReference type="Gene3D" id="2.60.40.10">
    <property type="entry name" value="Immunoglobulins"/>
    <property type="match status" value="2"/>
</dbReference>
<evidence type="ECO:0000313" key="16">
    <source>
        <dbReference type="RefSeq" id="XP_004716864.2"/>
    </source>
</evidence>
<evidence type="ECO:0000256" key="3">
    <source>
        <dbReference type="ARBA" id="ARBA00022692"/>
    </source>
</evidence>
<dbReference type="SUPFAM" id="SSF48726">
    <property type="entry name" value="Immunoglobulin"/>
    <property type="match status" value="2"/>
</dbReference>
<name>A0ABM0J7V8_ECHTE</name>
<keyword evidence="8 12" id="KW-0472">Membrane</keyword>
<evidence type="ECO:0000256" key="11">
    <source>
        <dbReference type="ARBA" id="ARBA00023319"/>
    </source>
</evidence>
<sequence length="272" mass="29628">MRSLLLLSLLLLLAAAYLGGGSTRGPRAAWTQGPEGSPASPLESSAQFWVRLSPEVVAVPPGDSVWLNCSSSCPLPEGSGLITRLRQGKTLGGPGWMAYQLLDVRAWSSDVRCFITCDGETRWAKARVTAYKRPKSVILEPPVLVGSKYMLRCHVTHVFPVGFLVVMLRQGGRVIYFESLERFTGLDLANVTLTYELRPGIRHLWQPITCHARLNLSGLVVRSSSAPITLTALAWNTKSKALSLASIAALLGIVLIVGATYLHKYLAMRAQM</sequence>
<evidence type="ECO:0000256" key="13">
    <source>
        <dbReference type="SAM" id="SignalP"/>
    </source>
</evidence>
<comment type="subcellular location">
    <subcellularLocation>
        <location evidence="1">Membrane</location>
        <topology evidence="1">Single-pass type I membrane protein</topology>
    </subcellularLocation>
</comment>
<dbReference type="PRINTS" id="PR01472">
    <property type="entry name" value="ICAMVCAM1"/>
</dbReference>
<keyword evidence="11" id="KW-0393">Immunoglobulin domain</keyword>
<keyword evidence="4 13" id="KW-0732">Signal</keyword>
<proteinExistence type="inferred from homology"/>
<organism evidence="15 16">
    <name type="scientific">Echinops telfairi</name>
    <name type="common">Lesser hedgehog tenrec</name>
    <dbReference type="NCBI Taxonomy" id="9371"/>
    <lineage>
        <taxon>Eukaryota</taxon>
        <taxon>Metazoa</taxon>
        <taxon>Chordata</taxon>
        <taxon>Craniata</taxon>
        <taxon>Vertebrata</taxon>
        <taxon>Euteleostomi</taxon>
        <taxon>Mammalia</taxon>
        <taxon>Eutheria</taxon>
        <taxon>Afrotheria</taxon>
        <taxon>Tenrecidae</taxon>
        <taxon>Tenrecinae</taxon>
        <taxon>Echinops</taxon>
    </lineage>
</organism>
<evidence type="ECO:0000256" key="8">
    <source>
        <dbReference type="ARBA" id="ARBA00023136"/>
    </source>
</evidence>
<evidence type="ECO:0000313" key="15">
    <source>
        <dbReference type="Proteomes" id="UP000694863"/>
    </source>
</evidence>
<evidence type="ECO:0000256" key="4">
    <source>
        <dbReference type="ARBA" id="ARBA00022729"/>
    </source>
</evidence>
<keyword evidence="10" id="KW-0325">Glycoprotein</keyword>
<dbReference type="Pfam" id="PF03921">
    <property type="entry name" value="ICAM_N"/>
    <property type="match status" value="1"/>
</dbReference>
<accession>A0ABM0J7V8</accession>
<feature type="transmembrane region" description="Helical" evidence="12">
    <location>
        <begin position="241"/>
        <end position="262"/>
    </location>
</feature>
<evidence type="ECO:0000256" key="2">
    <source>
        <dbReference type="ARBA" id="ARBA00005925"/>
    </source>
</evidence>
<evidence type="ECO:0000256" key="12">
    <source>
        <dbReference type="SAM" id="Phobius"/>
    </source>
</evidence>
<comment type="similarity">
    <text evidence="2">Belongs to the immunoglobulin superfamily. ICAM family.</text>
</comment>
<evidence type="ECO:0000256" key="9">
    <source>
        <dbReference type="ARBA" id="ARBA00023157"/>
    </source>
</evidence>
<dbReference type="InterPro" id="IPR013768">
    <property type="entry name" value="ICAM_N"/>
</dbReference>
<keyword evidence="6" id="KW-0130">Cell adhesion</keyword>
<evidence type="ECO:0000256" key="1">
    <source>
        <dbReference type="ARBA" id="ARBA00004479"/>
    </source>
</evidence>
<dbReference type="InterPro" id="IPR047012">
    <property type="entry name" value="ICAM_VCAM"/>
</dbReference>
<feature type="domain" description="Intercellular adhesion molecule N-terminal" evidence="14">
    <location>
        <begin position="47"/>
        <end position="135"/>
    </location>
</feature>
<dbReference type="PANTHER" id="PTHR13771:SF8">
    <property type="entry name" value="INTERCELLULAR ADHESION MOLECULE 4"/>
    <property type="match status" value="1"/>
</dbReference>
<dbReference type="Proteomes" id="UP000694863">
    <property type="component" value="Unplaced"/>
</dbReference>
<dbReference type="PANTHER" id="PTHR13771">
    <property type="entry name" value="INTERCELLULAR ADHESION MOLECULE"/>
    <property type="match status" value="1"/>
</dbReference>
<evidence type="ECO:0000256" key="5">
    <source>
        <dbReference type="ARBA" id="ARBA00022737"/>
    </source>
</evidence>
<evidence type="ECO:0000256" key="6">
    <source>
        <dbReference type="ARBA" id="ARBA00022889"/>
    </source>
</evidence>
<dbReference type="InterPro" id="IPR013783">
    <property type="entry name" value="Ig-like_fold"/>
</dbReference>
<keyword evidence="9" id="KW-1015">Disulfide bond</keyword>
<reference evidence="16" key="1">
    <citation type="submission" date="2025-08" db="UniProtKB">
        <authorList>
            <consortium name="RefSeq"/>
        </authorList>
    </citation>
    <scope>IDENTIFICATION</scope>
</reference>
<evidence type="ECO:0000256" key="7">
    <source>
        <dbReference type="ARBA" id="ARBA00022989"/>
    </source>
</evidence>
<protein>
    <submittedName>
        <fullName evidence="16">Intercellular adhesion molecule 4</fullName>
    </submittedName>
</protein>
<dbReference type="InterPro" id="IPR036179">
    <property type="entry name" value="Ig-like_dom_sf"/>
</dbReference>
<feature type="chain" id="PRO_5045978342" evidence="13">
    <location>
        <begin position="17"/>
        <end position="272"/>
    </location>
</feature>
<evidence type="ECO:0000259" key="14">
    <source>
        <dbReference type="Pfam" id="PF03921"/>
    </source>
</evidence>
<gene>
    <name evidence="16" type="primary">ICAM4</name>
</gene>
<evidence type="ECO:0000256" key="10">
    <source>
        <dbReference type="ARBA" id="ARBA00023180"/>
    </source>
</evidence>
<keyword evidence="3 12" id="KW-0812">Transmembrane</keyword>
<keyword evidence="7 12" id="KW-1133">Transmembrane helix</keyword>
<dbReference type="InterPro" id="IPR003987">
    <property type="entry name" value="ICAM_VCAM_N"/>
</dbReference>
<dbReference type="GeneID" id="101664414"/>
<keyword evidence="15" id="KW-1185">Reference proteome</keyword>